<evidence type="ECO:0000256" key="3">
    <source>
        <dbReference type="ARBA" id="ARBA00022679"/>
    </source>
</evidence>
<keyword evidence="6 7" id="KW-0472">Membrane</keyword>
<keyword evidence="5 7" id="KW-1133">Transmembrane helix</keyword>
<comment type="subcellular location">
    <subcellularLocation>
        <location evidence="7">Cell membrane</location>
        <topology evidence="7">Multi-pass membrane protein</topology>
    </subcellularLocation>
</comment>
<dbReference type="GO" id="GO:0042158">
    <property type="term" value="P:lipoprotein biosynthetic process"/>
    <property type="evidence" value="ECO:0007669"/>
    <property type="project" value="UniProtKB-UniRule"/>
</dbReference>
<comment type="pathway">
    <text evidence="7">Protein modification; lipoprotein biosynthesis (diacylglyceryl transfer).</text>
</comment>
<keyword evidence="2 7" id="KW-1003">Cell membrane</keyword>
<name>A0A969WAF5_9GAMM</name>
<dbReference type="Proteomes" id="UP000653472">
    <property type="component" value="Unassembled WGS sequence"/>
</dbReference>
<proteinExistence type="inferred from homology"/>
<gene>
    <name evidence="7" type="primary">lgt</name>
    <name evidence="8" type="ORF">G7Y82_08780</name>
</gene>
<dbReference type="NCBIfam" id="TIGR00544">
    <property type="entry name" value="lgt"/>
    <property type="match status" value="1"/>
</dbReference>
<dbReference type="GO" id="GO:0005886">
    <property type="term" value="C:plasma membrane"/>
    <property type="evidence" value="ECO:0007669"/>
    <property type="project" value="UniProtKB-SubCell"/>
</dbReference>
<reference evidence="8" key="1">
    <citation type="submission" date="2020-03" db="EMBL/GenBank/DDBJ databases">
        <title>Solimonas marina sp. nov., isolated from deep seawater of the Pacific Ocean.</title>
        <authorList>
            <person name="Liu X."/>
            <person name="Lai Q."/>
            <person name="Sun F."/>
            <person name="Gai Y."/>
            <person name="Li G."/>
            <person name="Shao Z."/>
        </authorList>
    </citation>
    <scope>NUCLEOTIDE SEQUENCE</scope>
    <source>
        <strain evidence="8">C16B3</strain>
    </source>
</reference>
<dbReference type="PROSITE" id="PS01311">
    <property type="entry name" value="LGT"/>
    <property type="match status" value="1"/>
</dbReference>
<protein>
    <recommendedName>
        <fullName evidence="7">Phosphatidylglycerol--prolipoprotein diacylglyceryl transferase</fullName>
        <ecNumber evidence="7">2.5.1.145</ecNumber>
    </recommendedName>
</protein>
<evidence type="ECO:0000256" key="5">
    <source>
        <dbReference type="ARBA" id="ARBA00022989"/>
    </source>
</evidence>
<feature type="transmembrane region" description="Helical" evidence="7">
    <location>
        <begin position="19"/>
        <end position="36"/>
    </location>
</feature>
<comment type="similarity">
    <text evidence="1 7">Belongs to the Lgt family.</text>
</comment>
<feature type="transmembrane region" description="Helical" evidence="7">
    <location>
        <begin position="179"/>
        <end position="198"/>
    </location>
</feature>
<dbReference type="EMBL" id="JAAVXB010000004">
    <property type="protein sequence ID" value="NKF22413.1"/>
    <property type="molecule type" value="Genomic_DNA"/>
</dbReference>
<feature type="transmembrane region" description="Helical" evidence="7">
    <location>
        <begin position="56"/>
        <end position="77"/>
    </location>
</feature>
<dbReference type="PANTHER" id="PTHR30589">
    <property type="entry name" value="PROLIPOPROTEIN DIACYLGLYCERYL TRANSFERASE"/>
    <property type="match status" value="1"/>
</dbReference>
<comment type="caution">
    <text evidence="8">The sequence shown here is derived from an EMBL/GenBank/DDBJ whole genome shotgun (WGS) entry which is preliminary data.</text>
</comment>
<feature type="transmembrane region" description="Helical" evidence="7">
    <location>
        <begin position="205"/>
        <end position="222"/>
    </location>
</feature>
<feature type="transmembrane region" description="Helical" evidence="7">
    <location>
        <begin position="242"/>
        <end position="263"/>
    </location>
</feature>
<accession>A0A969WAF5</accession>
<evidence type="ECO:0000313" key="9">
    <source>
        <dbReference type="Proteomes" id="UP000653472"/>
    </source>
</evidence>
<dbReference type="RefSeq" id="WP_168147674.1">
    <property type="nucleotide sequence ID" value="NZ_JAAVXB010000004.1"/>
</dbReference>
<keyword evidence="9" id="KW-1185">Reference proteome</keyword>
<evidence type="ECO:0000313" key="8">
    <source>
        <dbReference type="EMBL" id="NKF22413.1"/>
    </source>
</evidence>
<feature type="binding site" evidence="7">
    <location>
        <position position="144"/>
    </location>
    <ligand>
        <name>a 1,2-diacyl-sn-glycero-3-phospho-(1'-sn-glycerol)</name>
        <dbReference type="ChEBI" id="CHEBI:64716"/>
    </ligand>
</feature>
<evidence type="ECO:0000256" key="2">
    <source>
        <dbReference type="ARBA" id="ARBA00022475"/>
    </source>
</evidence>
<comment type="function">
    <text evidence="7">Catalyzes the transfer of the diacylglyceryl group from phosphatidylglycerol to the sulfhydryl group of the N-terminal cysteine of a prolipoprotein, the first step in the formation of mature lipoproteins.</text>
</comment>
<dbReference type="Pfam" id="PF01790">
    <property type="entry name" value="LGT"/>
    <property type="match status" value="1"/>
</dbReference>
<dbReference type="InterPro" id="IPR001640">
    <property type="entry name" value="Lgt"/>
</dbReference>
<dbReference type="GO" id="GO:0008961">
    <property type="term" value="F:phosphatidylglycerol-prolipoprotein diacylglyceryl transferase activity"/>
    <property type="evidence" value="ECO:0007669"/>
    <property type="project" value="UniProtKB-UniRule"/>
</dbReference>
<comment type="catalytic activity">
    <reaction evidence="7">
        <text>L-cysteinyl-[prolipoprotein] + a 1,2-diacyl-sn-glycero-3-phospho-(1'-sn-glycerol) = an S-1,2-diacyl-sn-glyceryl-L-cysteinyl-[prolipoprotein] + sn-glycerol 1-phosphate + H(+)</text>
        <dbReference type="Rhea" id="RHEA:56712"/>
        <dbReference type="Rhea" id="RHEA-COMP:14679"/>
        <dbReference type="Rhea" id="RHEA-COMP:14680"/>
        <dbReference type="ChEBI" id="CHEBI:15378"/>
        <dbReference type="ChEBI" id="CHEBI:29950"/>
        <dbReference type="ChEBI" id="CHEBI:57685"/>
        <dbReference type="ChEBI" id="CHEBI:64716"/>
        <dbReference type="ChEBI" id="CHEBI:140658"/>
        <dbReference type="EC" id="2.5.1.145"/>
    </reaction>
</comment>
<dbReference type="PANTHER" id="PTHR30589:SF0">
    <property type="entry name" value="PHOSPHATIDYLGLYCEROL--PROLIPOPROTEIN DIACYLGLYCERYL TRANSFERASE"/>
    <property type="match status" value="1"/>
</dbReference>
<sequence length="274" mass="30769">MLHHPNIDPIALKLGPLAIHWYGLMYLLGFWAAWGMALKRAKMPHVQWSKDRISDLLFYVVLGVILGGRIGYVLFYAYDPQGHWLPASDSLMIFRVWQGGMSFHGGLIGVLVAFGAFAYMQKLKYFEVADFTAVLVPIGLFTGRIGNFINGELWGKPTDLPWGMVFQTAPDALPRHPSMLYEAFLEGIVLFTVLWLVGRRPTPRGLISALFLLLYGAFRFLIEFVRVPDAQLGYLHFGWLTRGQELCIPMLLGGLAILAWSLIRNRQAPTGTSA</sequence>
<evidence type="ECO:0000256" key="6">
    <source>
        <dbReference type="ARBA" id="ARBA00023136"/>
    </source>
</evidence>
<dbReference type="HAMAP" id="MF_01147">
    <property type="entry name" value="Lgt"/>
    <property type="match status" value="1"/>
</dbReference>
<keyword evidence="4 7" id="KW-0812">Transmembrane</keyword>
<dbReference type="AlphaFoldDB" id="A0A969WAF5"/>
<feature type="transmembrane region" description="Helical" evidence="7">
    <location>
        <begin position="131"/>
        <end position="149"/>
    </location>
</feature>
<organism evidence="8 9">
    <name type="scientific">Solimonas marina</name>
    <dbReference type="NCBI Taxonomy" id="2714601"/>
    <lineage>
        <taxon>Bacteria</taxon>
        <taxon>Pseudomonadati</taxon>
        <taxon>Pseudomonadota</taxon>
        <taxon>Gammaproteobacteria</taxon>
        <taxon>Nevskiales</taxon>
        <taxon>Nevskiaceae</taxon>
        <taxon>Solimonas</taxon>
    </lineage>
</organism>
<evidence type="ECO:0000256" key="4">
    <source>
        <dbReference type="ARBA" id="ARBA00022692"/>
    </source>
</evidence>
<keyword evidence="3 7" id="KW-0808">Transferase</keyword>
<dbReference type="EC" id="2.5.1.145" evidence="7"/>
<evidence type="ECO:0000256" key="7">
    <source>
        <dbReference type="HAMAP-Rule" id="MF_01147"/>
    </source>
</evidence>
<evidence type="ECO:0000256" key="1">
    <source>
        <dbReference type="ARBA" id="ARBA00007150"/>
    </source>
</evidence>
<feature type="transmembrane region" description="Helical" evidence="7">
    <location>
        <begin position="97"/>
        <end position="119"/>
    </location>
</feature>